<dbReference type="AlphaFoldDB" id="A0A379JUM9"/>
<name>A0A379JUM9_ECTOL</name>
<evidence type="ECO:0000313" key="3">
    <source>
        <dbReference type="Proteomes" id="UP000254084"/>
    </source>
</evidence>
<dbReference type="SUPFAM" id="SSF53850">
    <property type="entry name" value="Periplasmic binding protein-like II"/>
    <property type="match status" value="1"/>
</dbReference>
<evidence type="ECO:0008006" key="5">
    <source>
        <dbReference type="Google" id="ProtNLM"/>
    </source>
</evidence>
<reference evidence="3 4" key="1">
    <citation type="submission" date="2018-06" db="EMBL/GenBank/DDBJ databases">
        <authorList>
            <consortium name="Pathogen Informatics"/>
            <person name="Doyle S."/>
        </authorList>
    </citation>
    <scope>NUCLEOTIDE SEQUENCE [LARGE SCALE GENOMIC DNA]</scope>
    <source>
        <strain evidence="1 4">NCTC10692</strain>
        <strain evidence="2 3">NCTC10860</strain>
    </source>
</reference>
<dbReference type="EMBL" id="UGUW01000004">
    <property type="protein sequence ID" value="SUD61548.1"/>
    <property type="molecule type" value="Genomic_DNA"/>
</dbReference>
<proteinExistence type="predicted"/>
<evidence type="ECO:0000313" key="2">
    <source>
        <dbReference type="EMBL" id="SUD61548.1"/>
    </source>
</evidence>
<dbReference type="EMBL" id="UGUV01000002">
    <property type="protein sequence ID" value="SUD52190.1"/>
    <property type="molecule type" value="Genomic_DNA"/>
</dbReference>
<protein>
    <recommendedName>
        <fullName evidence="5">LysR family transcriptional regulator</fullName>
    </recommendedName>
</protein>
<sequence>MQAMLALSTGLPTLGRLIVEHVPAQMPAVKISLIWHRQQHHDPAHAWLREQLRGLLA</sequence>
<evidence type="ECO:0000313" key="4">
    <source>
        <dbReference type="Proteomes" id="UP000255303"/>
    </source>
</evidence>
<evidence type="ECO:0000313" key="1">
    <source>
        <dbReference type="EMBL" id="SUD52190.1"/>
    </source>
</evidence>
<accession>A0A379JUM9</accession>
<dbReference type="Proteomes" id="UP000254084">
    <property type="component" value="Unassembled WGS sequence"/>
</dbReference>
<dbReference type="Gene3D" id="3.40.190.10">
    <property type="entry name" value="Periplasmic binding protein-like II"/>
    <property type="match status" value="2"/>
</dbReference>
<organism evidence="1 4">
    <name type="scientific">Ectopseudomonas oleovorans</name>
    <name type="common">Pseudomonas oleovorans</name>
    <dbReference type="NCBI Taxonomy" id="301"/>
    <lineage>
        <taxon>Bacteria</taxon>
        <taxon>Pseudomonadati</taxon>
        <taxon>Pseudomonadota</taxon>
        <taxon>Gammaproteobacteria</taxon>
        <taxon>Pseudomonadales</taxon>
        <taxon>Pseudomonadaceae</taxon>
        <taxon>Ectopseudomonas</taxon>
    </lineage>
</organism>
<dbReference type="Proteomes" id="UP000255303">
    <property type="component" value="Unassembled WGS sequence"/>
</dbReference>
<accession>A0A379KA01</accession>
<gene>
    <name evidence="1" type="ORF">NCTC10692_02662</name>
    <name evidence="2" type="ORF">NCTC10860_03938</name>
</gene>